<dbReference type="GO" id="GO:0006508">
    <property type="term" value="P:proteolysis"/>
    <property type="evidence" value="ECO:0007669"/>
    <property type="project" value="UniProtKB-KW"/>
</dbReference>
<dbReference type="EMBL" id="JAGGLC010000003">
    <property type="protein sequence ID" value="MBP1987379.1"/>
    <property type="molecule type" value="Genomic_DNA"/>
</dbReference>
<dbReference type="RefSeq" id="WP_209491633.1">
    <property type="nucleotide sequence ID" value="NZ_JAGGLC010000003.1"/>
</dbReference>
<feature type="domain" description="Peptidase M20 dimerisation" evidence="4">
    <location>
        <begin position="237"/>
        <end position="386"/>
    </location>
</feature>
<gene>
    <name evidence="5" type="ORF">J2753_001877</name>
</gene>
<evidence type="ECO:0000256" key="2">
    <source>
        <dbReference type="ARBA" id="ARBA00022723"/>
    </source>
</evidence>
<evidence type="ECO:0000256" key="1">
    <source>
        <dbReference type="ARBA" id="ARBA00022670"/>
    </source>
</evidence>
<keyword evidence="3" id="KW-0378">Hydrolase</keyword>
<keyword evidence="2" id="KW-0479">Metal-binding</keyword>
<evidence type="ECO:0000256" key="3">
    <source>
        <dbReference type="ARBA" id="ARBA00022801"/>
    </source>
</evidence>
<dbReference type="NCBIfam" id="NF006579">
    <property type="entry name" value="PRK09104.1"/>
    <property type="match status" value="1"/>
</dbReference>
<evidence type="ECO:0000313" key="5">
    <source>
        <dbReference type="EMBL" id="MBP1987379.1"/>
    </source>
</evidence>
<comment type="caution">
    <text evidence="5">The sequence shown here is derived from an EMBL/GenBank/DDBJ whole genome shotgun (WGS) entry which is preliminary data.</text>
</comment>
<dbReference type="GO" id="GO:0046872">
    <property type="term" value="F:metal ion binding"/>
    <property type="evidence" value="ECO:0007669"/>
    <property type="project" value="UniProtKB-KW"/>
</dbReference>
<name>A0A8T4GWU2_9EURY</name>
<dbReference type="PANTHER" id="PTHR43270">
    <property type="entry name" value="BETA-ALA-HIS DIPEPTIDASE"/>
    <property type="match status" value="1"/>
</dbReference>
<evidence type="ECO:0000313" key="6">
    <source>
        <dbReference type="Proteomes" id="UP000823736"/>
    </source>
</evidence>
<keyword evidence="1" id="KW-0645">Protease</keyword>
<dbReference type="Pfam" id="PF07687">
    <property type="entry name" value="M20_dimer"/>
    <property type="match status" value="1"/>
</dbReference>
<dbReference type="Pfam" id="PF01546">
    <property type="entry name" value="Peptidase_M20"/>
    <property type="match status" value="1"/>
</dbReference>
<dbReference type="PANTHER" id="PTHR43270:SF8">
    <property type="entry name" value="DI- AND TRIPEPTIDASE DUG2-RELATED"/>
    <property type="match status" value="1"/>
</dbReference>
<dbReference type="SUPFAM" id="SSF53187">
    <property type="entry name" value="Zn-dependent exopeptidases"/>
    <property type="match status" value="1"/>
</dbReference>
<protein>
    <submittedName>
        <fullName evidence="5">Acetylornithine deacetylase/succinyl-diaminopimelate desuccinylase-like protein</fullName>
    </submittedName>
</protein>
<dbReference type="InterPro" id="IPR011650">
    <property type="entry name" value="Peptidase_M20_dimer"/>
</dbReference>
<proteinExistence type="predicted"/>
<sequence>MSAEARQYVDDHEDEQLEDLFDLLSQPSISATGEGVADCVELVQSLCEKYGFDDAMRVETPGQPAVIARAGADTGATGDGRPGADERAVPGEEAPTIFVYGHYDVQPADPDEWTTPPFEPTIREGPDGRERIYARGAGDNKGQWFSHLCAVRALRETTGLPINVTLLLEGEEESGSPNLDDVVREYADVLGADSEERSSSGSRTQSGDADLAFVADGPIDASGRPHVLMGARGMQYVQVDVTGPNRDLHSGNYGGPVPNPAWELVRIVASLKDETGRVAIDGFYDDVRPIEARDREALAAMPFDEDAIKADLDVQAFAEGPGDSYLEKLLYYPTCNICGFTSGYGGEGSKTVLPSTATLKMDMRLVADQDPKEIYDAFETHVHEHATGVCDVEVTEMGAMRPQRTSLDHPIREPVMDAVRAAWPTDPILKPTLGGSLPTAVFERELGLPCVTVPYANEDENNHSPDENLALSCFRSGIRTSIELFESL</sequence>
<dbReference type="InterPro" id="IPR051458">
    <property type="entry name" value="Cyt/Met_Dipeptidase"/>
</dbReference>
<dbReference type="InterPro" id="IPR002933">
    <property type="entry name" value="Peptidase_M20"/>
</dbReference>
<dbReference type="OrthoDB" id="24854at2157"/>
<dbReference type="Gene3D" id="3.40.630.10">
    <property type="entry name" value="Zn peptidases"/>
    <property type="match status" value="1"/>
</dbReference>
<dbReference type="GO" id="GO:0008233">
    <property type="term" value="F:peptidase activity"/>
    <property type="evidence" value="ECO:0007669"/>
    <property type="project" value="UniProtKB-KW"/>
</dbReference>
<dbReference type="Proteomes" id="UP000823736">
    <property type="component" value="Unassembled WGS sequence"/>
</dbReference>
<evidence type="ECO:0000259" key="4">
    <source>
        <dbReference type="Pfam" id="PF07687"/>
    </source>
</evidence>
<dbReference type="Gene3D" id="3.30.70.360">
    <property type="match status" value="1"/>
</dbReference>
<keyword evidence="6" id="KW-1185">Reference proteome</keyword>
<organism evidence="5 6">
    <name type="scientific">Halolamina salifodinae</name>
    <dbReference type="NCBI Taxonomy" id="1202767"/>
    <lineage>
        <taxon>Archaea</taxon>
        <taxon>Methanobacteriati</taxon>
        <taxon>Methanobacteriota</taxon>
        <taxon>Stenosarchaea group</taxon>
        <taxon>Halobacteria</taxon>
        <taxon>Halobacteriales</taxon>
        <taxon>Haloferacaceae</taxon>
    </lineage>
</organism>
<dbReference type="AlphaFoldDB" id="A0A8T4GWU2"/>
<accession>A0A8T4GWU2</accession>
<reference evidence="5" key="1">
    <citation type="submission" date="2021-03" db="EMBL/GenBank/DDBJ databases">
        <title>Genomic Encyclopedia of Type Strains, Phase IV (KMG-IV): sequencing the most valuable type-strain genomes for metagenomic binning, comparative biology and taxonomic classification.</title>
        <authorList>
            <person name="Goeker M."/>
        </authorList>
    </citation>
    <scope>NUCLEOTIDE SEQUENCE</scope>
    <source>
        <strain evidence="5">DSM 26232</strain>
    </source>
</reference>